<sequence>MRARQTNADADAAEAPVLLRNQQTAATGNMHHGLQKAVCCVCTSDRCFLRPKFLYHSSPTFSYSPPFGVSAQFGRYEKMPRVCACRLRWWN</sequence>
<organism evidence="1 2">
    <name type="scientific">Trematosphaeria pertusa</name>
    <dbReference type="NCBI Taxonomy" id="390896"/>
    <lineage>
        <taxon>Eukaryota</taxon>
        <taxon>Fungi</taxon>
        <taxon>Dikarya</taxon>
        <taxon>Ascomycota</taxon>
        <taxon>Pezizomycotina</taxon>
        <taxon>Dothideomycetes</taxon>
        <taxon>Pleosporomycetidae</taxon>
        <taxon>Pleosporales</taxon>
        <taxon>Massarineae</taxon>
        <taxon>Trematosphaeriaceae</taxon>
        <taxon>Trematosphaeria</taxon>
    </lineage>
</organism>
<reference evidence="1" key="1">
    <citation type="journal article" date="2020" name="Stud. Mycol.">
        <title>101 Dothideomycetes genomes: a test case for predicting lifestyles and emergence of pathogens.</title>
        <authorList>
            <person name="Haridas S."/>
            <person name="Albert R."/>
            <person name="Binder M."/>
            <person name="Bloem J."/>
            <person name="Labutti K."/>
            <person name="Salamov A."/>
            <person name="Andreopoulos B."/>
            <person name="Baker S."/>
            <person name="Barry K."/>
            <person name="Bills G."/>
            <person name="Bluhm B."/>
            <person name="Cannon C."/>
            <person name="Castanera R."/>
            <person name="Culley D."/>
            <person name="Daum C."/>
            <person name="Ezra D."/>
            <person name="Gonzalez J."/>
            <person name="Henrissat B."/>
            <person name="Kuo A."/>
            <person name="Liang C."/>
            <person name="Lipzen A."/>
            <person name="Lutzoni F."/>
            <person name="Magnuson J."/>
            <person name="Mondo S."/>
            <person name="Nolan M."/>
            <person name="Ohm R."/>
            <person name="Pangilinan J."/>
            <person name="Park H.-J."/>
            <person name="Ramirez L."/>
            <person name="Alfaro M."/>
            <person name="Sun H."/>
            <person name="Tritt A."/>
            <person name="Yoshinaga Y."/>
            <person name="Zwiers L.-H."/>
            <person name="Turgeon B."/>
            <person name="Goodwin S."/>
            <person name="Spatafora J."/>
            <person name="Crous P."/>
            <person name="Grigoriev I."/>
        </authorList>
    </citation>
    <scope>NUCLEOTIDE SEQUENCE</scope>
    <source>
        <strain evidence="1">CBS 122368</strain>
    </source>
</reference>
<dbReference type="EMBL" id="ML987192">
    <property type="protein sequence ID" value="KAF2251700.1"/>
    <property type="molecule type" value="Genomic_DNA"/>
</dbReference>
<dbReference type="RefSeq" id="XP_033686704.1">
    <property type="nucleotide sequence ID" value="XM_033821027.1"/>
</dbReference>
<evidence type="ECO:0000313" key="1">
    <source>
        <dbReference type="EMBL" id="KAF2251700.1"/>
    </source>
</evidence>
<evidence type="ECO:0000313" key="2">
    <source>
        <dbReference type="Proteomes" id="UP000800094"/>
    </source>
</evidence>
<name>A0A6A6IQ30_9PLEO</name>
<accession>A0A6A6IQ30</accession>
<dbReference type="Proteomes" id="UP000800094">
    <property type="component" value="Unassembled WGS sequence"/>
</dbReference>
<proteinExistence type="predicted"/>
<keyword evidence="2" id="KW-1185">Reference proteome</keyword>
<protein>
    <submittedName>
        <fullName evidence="1">Uncharacterized protein</fullName>
    </submittedName>
</protein>
<dbReference type="GeneID" id="54574357"/>
<gene>
    <name evidence="1" type="ORF">BU26DRAFT_241805</name>
</gene>
<dbReference type="AlphaFoldDB" id="A0A6A6IQ30"/>